<dbReference type="Gene3D" id="1.10.1670.10">
    <property type="entry name" value="Helix-hairpin-Helix base-excision DNA repair enzymes (C-terminal)"/>
    <property type="match status" value="1"/>
</dbReference>
<evidence type="ECO:0000259" key="15">
    <source>
        <dbReference type="SMART" id="SM00478"/>
    </source>
</evidence>
<evidence type="ECO:0000256" key="3">
    <source>
        <dbReference type="ARBA" id="ARBA00008343"/>
    </source>
</evidence>
<proteinExistence type="inferred from homology"/>
<comment type="function">
    <text evidence="2">Adenine glycosylase active on G-A mispairs. MutY also corrects error-prone DNA synthesis past GO lesions which are due to the oxidatively damaged form of guanine: 7,8-dihydro-8-oxoguanine (8-oxo-dGTP).</text>
</comment>
<dbReference type="Gene3D" id="1.10.340.30">
    <property type="entry name" value="Hypothetical protein, domain 2"/>
    <property type="match status" value="1"/>
</dbReference>
<dbReference type="InterPro" id="IPR044298">
    <property type="entry name" value="MIG/MutY"/>
</dbReference>
<sequence length="346" mass="37562">MDDSAGVISHTLLAWYDGHARQLPWRLPPGSRAAADPYRVWLSEVMLQQTTTAAVAPYFARFVERWPTVQALAAASEEEVMAAWAGLGYYSRARNLVKCAREVAQLGGFPDQEEDLRKLPGLGAYTAAAVAAIAFGRRAVVVDANVERVVSRLFAIEEPLPAARKQIRAAAERITPQQRTGDFAQAMMDLGATICTAREPRCLLCPLQADCMARAQGDPARLPVKAPKKAKPQRQGTAFWIERAGEVWLVTRSDKGMLGGMRALPDDGWSARADGSGDPPVAGQWQDYGAISHVFTHAALTLSVRRLDVADAPGGHGEWWPISALDEAGLPTLFTKAARLVLAQRN</sequence>
<evidence type="ECO:0000256" key="13">
    <source>
        <dbReference type="ARBA" id="ARBA00023295"/>
    </source>
</evidence>
<keyword evidence="10 14" id="KW-0408">Iron</keyword>
<protein>
    <recommendedName>
        <fullName evidence="5 14">Adenine DNA glycosylase</fullName>
        <ecNumber evidence="4 14">3.2.2.31</ecNumber>
    </recommendedName>
</protein>
<dbReference type="PANTHER" id="PTHR42944:SF1">
    <property type="entry name" value="ADENINE DNA GLYCOSYLASE"/>
    <property type="match status" value="1"/>
</dbReference>
<dbReference type="AlphaFoldDB" id="A0A6I4T7W3"/>
<evidence type="ECO:0000256" key="6">
    <source>
        <dbReference type="ARBA" id="ARBA00022485"/>
    </source>
</evidence>
<keyword evidence="6" id="KW-0004">4Fe-4S</keyword>
<dbReference type="Pfam" id="PF14815">
    <property type="entry name" value="NUDIX_4"/>
    <property type="match status" value="1"/>
</dbReference>
<dbReference type="InterPro" id="IPR015797">
    <property type="entry name" value="NUDIX_hydrolase-like_dom_sf"/>
</dbReference>
<dbReference type="Proteomes" id="UP000438476">
    <property type="component" value="Unassembled WGS sequence"/>
</dbReference>
<comment type="catalytic activity">
    <reaction evidence="1 14">
        <text>Hydrolyzes free adenine bases from 7,8-dihydro-8-oxoguanine:adenine mismatched double-stranded DNA, leaving an apurinic site.</text>
        <dbReference type="EC" id="3.2.2.31"/>
    </reaction>
</comment>
<keyword evidence="12" id="KW-0234">DNA repair</keyword>
<evidence type="ECO:0000256" key="11">
    <source>
        <dbReference type="ARBA" id="ARBA00023014"/>
    </source>
</evidence>
<comment type="caution">
    <text evidence="16">The sequence shown here is derived from an EMBL/GenBank/DDBJ whole genome shotgun (WGS) entry which is preliminary data.</text>
</comment>
<evidence type="ECO:0000256" key="1">
    <source>
        <dbReference type="ARBA" id="ARBA00000843"/>
    </source>
</evidence>
<dbReference type="OrthoDB" id="9802365at2"/>
<evidence type="ECO:0000313" key="16">
    <source>
        <dbReference type="EMBL" id="MXO66877.1"/>
    </source>
</evidence>
<dbReference type="InterPro" id="IPR005760">
    <property type="entry name" value="A/G_AdeGlyc_MutY"/>
</dbReference>
<dbReference type="InterPro" id="IPR023170">
    <property type="entry name" value="HhH_base_excis_C"/>
</dbReference>
<dbReference type="GO" id="GO:0000701">
    <property type="term" value="F:purine-specific mismatch base pair DNA N-glycosylase activity"/>
    <property type="evidence" value="ECO:0007669"/>
    <property type="project" value="UniProtKB-EC"/>
</dbReference>
<evidence type="ECO:0000256" key="14">
    <source>
        <dbReference type="RuleBase" id="RU365096"/>
    </source>
</evidence>
<keyword evidence="7" id="KW-0479">Metal-binding</keyword>
<organism evidence="16 17">
    <name type="scientific">Altericroceibacterium endophyticum</name>
    <dbReference type="NCBI Taxonomy" id="1808508"/>
    <lineage>
        <taxon>Bacteria</taxon>
        <taxon>Pseudomonadati</taxon>
        <taxon>Pseudomonadota</taxon>
        <taxon>Alphaproteobacteria</taxon>
        <taxon>Sphingomonadales</taxon>
        <taxon>Erythrobacteraceae</taxon>
        <taxon>Altericroceibacterium</taxon>
    </lineage>
</organism>
<dbReference type="Gene3D" id="3.90.79.10">
    <property type="entry name" value="Nucleoside Triphosphate Pyrophosphohydrolase"/>
    <property type="match status" value="1"/>
</dbReference>
<dbReference type="GO" id="GO:0051539">
    <property type="term" value="F:4 iron, 4 sulfur cluster binding"/>
    <property type="evidence" value="ECO:0007669"/>
    <property type="project" value="UniProtKB-UniRule"/>
</dbReference>
<evidence type="ECO:0000256" key="9">
    <source>
        <dbReference type="ARBA" id="ARBA00022801"/>
    </source>
</evidence>
<dbReference type="CDD" id="cd00056">
    <property type="entry name" value="ENDO3c"/>
    <property type="match status" value="1"/>
</dbReference>
<evidence type="ECO:0000256" key="7">
    <source>
        <dbReference type="ARBA" id="ARBA00022723"/>
    </source>
</evidence>
<dbReference type="InterPro" id="IPR029119">
    <property type="entry name" value="MutY_C"/>
</dbReference>
<dbReference type="PANTHER" id="PTHR42944">
    <property type="entry name" value="ADENINE DNA GLYCOSYLASE"/>
    <property type="match status" value="1"/>
</dbReference>
<dbReference type="InterPro" id="IPR003651">
    <property type="entry name" value="Endonuclease3_FeS-loop_motif"/>
</dbReference>
<dbReference type="NCBIfam" id="TIGR01084">
    <property type="entry name" value="mutY"/>
    <property type="match status" value="1"/>
</dbReference>
<keyword evidence="11" id="KW-0411">Iron-sulfur</keyword>
<dbReference type="RefSeq" id="WP_160737312.1">
    <property type="nucleotide sequence ID" value="NZ_WTYT01000006.1"/>
</dbReference>
<comment type="cofactor">
    <cofactor evidence="14">
        <name>[4Fe-4S] cluster</name>
        <dbReference type="ChEBI" id="CHEBI:49883"/>
    </cofactor>
    <text evidence="14">Binds 1 [4Fe-4S] cluster.</text>
</comment>
<dbReference type="GO" id="GO:0034039">
    <property type="term" value="F:8-oxo-7,8-dihydroguanine DNA N-glycosylase activity"/>
    <property type="evidence" value="ECO:0007669"/>
    <property type="project" value="TreeGrafter"/>
</dbReference>
<dbReference type="SMART" id="SM00478">
    <property type="entry name" value="ENDO3c"/>
    <property type="match status" value="1"/>
</dbReference>
<dbReference type="FunFam" id="1.10.340.30:FF:000002">
    <property type="entry name" value="Adenine DNA glycosylase"/>
    <property type="match status" value="1"/>
</dbReference>
<dbReference type="CDD" id="cd03431">
    <property type="entry name" value="NUDIX_DNA_Glycosylase_C-MutY"/>
    <property type="match status" value="1"/>
</dbReference>
<accession>A0A6I4T7W3</accession>
<evidence type="ECO:0000256" key="5">
    <source>
        <dbReference type="ARBA" id="ARBA00022023"/>
    </source>
</evidence>
<dbReference type="GO" id="GO:0006298">
    <property type="term" value="P:mismatch repair"/>
    <property type="evidence" value="ECO:0007669"/>
    <property type="project" value="TreeGrafter"/>
</dbReference>
<evidence type="ECO:0000256" key="12">
    <source>
        <dbReference type="ARBA" id="ARBA00023204"/>
    </source>
</evidence>
<dbReference type="SUPFAM" id="SSF55811">
    <property type="entry name" value="Nudix"/>
    <property type="match status" value="1"/>
</dbReference>
<evidence type="ECO:0000256" key="10">
    <source>
        <dbReference type="ARBA" id="ARBA00023004"/>
    </source>
</evidence>
<evidence type="ECO:0000256" key="8">
    <source>
        <dbReference type="ARBA" id="ARBA00022763"/>
    </source>
</evidence>
<comment type="similarity">
    <text evidence="3 14">Belongs to the Nth/MutY family.</text>
</comment>
<dbReference type="GO" id="GO:0006284">
    <property type="term" value="P:base-excision repair"/>
    <property type="evidence" value="ECO:0007669"/>
    <property type="project" value="UniProtKB-UniRule"/>
</dbReference>
<keyword evidence="9" id="KW-0378">Hydrolase</keyword>
<gene>
    <name evidence="16" type="primary">mutY</name>
    <name evidence="16" type="ORF">GRI91_14015</name>
</gene>
<reference evidence="16 17" key="1">
    <citation type="submission" date="2019-12" db="EMBL/GenBank/DDBJ databases">
        <title>Genomic-based taxomic classification of the family Erythrobacteraceae.</title>
        <authorList>
            <person name="Xu L."/>
        </authorList>
    </citation>
    <scope>NUCLEOTIDE SEQUENCE [LARGE SCALE GENOMIC DNA]</scope>
    <source>
        <strain evidence="16 17">LMG 29518</strain>
    </source>
</reference>
<dbReference type="SUPFAM" id="SSF48150">
    <property type="entry name" value="DNA-glycosylase"/>
    <property type="match status" value="1"/>
</dbReference>
<name>A0A6I4T7W3_9SPHN</name>
<evidence type="ECO:0000256" key="4">
    <source>
        <dbReference type="ARBA" id="ARBA00012045"/>
    </source>
</evidence>
<evidence type="ECO:0000256" key="2">
    <source>
        <dbReference type="ARBA" id="ARBA00002933"/>
    </source>
</evidence>
<dbReference type="InterPro" id="IPR003265">
    <property type="entry name" value="HhH-GPD_domain"/>
</dbReference>
<dbReference type="SMART" id="SM00525">
    <property type="entry name" value="FES"/>
    <property type="match status" value="1"/>
</dbReference>
<evidence type="ECO:0000313" key="17">
    <source>
        <dbReference type="Proteomes" id="UP000438476"/>
    </source>
</evidence>
<dbReference type="GO" id="GO:0035485">
    <property type="term" value="F:adenine/guanine mispair binding"/>
    <property type="evidence" value="ECO:0007669"/>
    <property type="project" value="TreeGrafter"/>
</dbReference>
<keyword evidence="8 14" id="KW-0227">DNA damage</keyword>
<keyword evidence="17" id="KW-1185">Reference proteome</keyword>
<keyword evidence="13 14" id="KW-0326">Glycosidase</keyword>
<dbReference type="GO" id="GO:0032357">
    <property type="term" value="F:oxidized purine DNA binding"/>
    <property type="evidence" value="ECO:0007669"/>
    <property type="project" value="TreeGrafter"/>
</dbReference>
<dbReference type="Pfam" id="PF00730">
    <property type="entry name" value="HhH-GPD"/>
    <property type="match status" value="1"/>
</dbReference>
<feature type="domain" description="HhH-GPD" evidence="15">
    <location>
        <begin position="46"/>
        <end position="193"/>
    </location>
</feature>
<dbReference type="EMBL" id="WTYT01000006">
    <property type="protein sequence ID" value="MXO66877.1"/>
    <property type="molecule type" value="Genomic_DNA"/>
</dbReference>
<dbReference type="InterPro" id="IPR011257">
    <property type="entry name" value="DNA_glycosylase"/>
</dbReference>
<dbReference type="GO" id="GO:0046872">
    <property type="term" value="F:metal ion binding"/>
    <property type="evidence" value="ECO:0007669"/>
    <property type="project" value="UniProtKB-UniRule"/>
</dbReference>
<dbReference type="EC" id="3.2.2.31" evidence="4 14"/>